<dbReference type="InterPro" id="IPR029068">
    <property type="entry name" value="Glyas_Bleomycin-R_OHBP_Dase"/>
</dbReference>
<accession>A0ABY2X885</accession>
<dbReference type="Gene3D" id="3.10.180.10">
    <property type="entry name" value="2,3-Dihydroxybiphenyl 1,2-Dioxygenase, domain 1"/>
    <property type="match status" value="1"/>
</dbReference>
<sequence>MTAAKVRPCVMMEGRAADAARAYAALFEDGEATSEVETGTEIWTVQVAGQELRMFDSPISHGFGITPAISMFVTCDTETEVRRLFEGLSPDGKVLMPLDAYPFSRCYGWVQDRFGLSWQIGVAE</sequence>
<name>A0ABY2X885_9RHOB</name>
<evidence type="ECO:0000313" key="2">
    <source>
        <dbReference type="EMBL" id="TMV11503.1"/>
    </source>
</evidence>
<dbReference type="EMBL" id="VCPC01000003">
    <property type="protein sequence ID" value="TMV11503.1"/>
    <property type="molecule type" value="Genomic_DNA"/>
</dbReference>
<keyword evidence="3" id="KW-1185">Reference proteome</keyword>
<proteinExistence type="predicted"/>
<evidence type="ECO:0000313" key="3">
    <source>
        <dbReference type="Proteomes" id="UP001191082"/>
    </source>
</evidence>
<feature type="domain" description="PhnB-like" evidence="1">
    <location>
        <begin position="5"/>
        <end position="120"/>
    </location>
</feature>
<dbReference type="CDD" id="cd06588">
    <property type="entry name" value="PhnB_like"/>
    <property type="match status" value="1"/>
</dbReference>
<reference evidence="2 3" key="1">
    <citation type="submission" date="2019-05" db="EMBL/GenBank/DDBJ databases">
        <title>Marivita sp. nov. isolated from sea sediment.</title>
        <authorList>
            <person name="Kim W."/>
        </authorList>
    </citation>
    <scope>NUCLEOTIDE SEQUENCE [LARGE SCALE GENOMIC DNA]</scope>
    <source>
        <strain evidence="2 3">CAU 1492</strain>
    </source>
</reference>
<dbReference type="Pfam" id="PF06983">
    <property type="entry name" value="3-dmu-9_3-mt"/>
    <property type="match status" value="1"/>
</dbReference>
<dbReference type="InterPro" id="IPR028973">
    <property type="entry name" value="PhnB-like"/>
</dbReference>
<dbReference type="SUPFAM" id="SSF54593">
    <property type="entry name" value="Glyoxalase/Bleomycin resistance protein/Dihydroxybiphenyl dioxygenase"/>
    <property type="match status" value="1"/>
</dbReference>
<dbReference type="RefSeq" id="WP_138864569.1">
    <property type="nucleotide sequence ID" value="NZ_VCPC01000003.1"/>
</dbReference>
<organism evidence="2 3">
    <name type="scientific">Arenibacterium halophilum</name>
    <dbReference type="NCBI Taxonomy" id="2583821"/>
    <lineage>
        <taxon>Bacteria</taxon>
        <taxon>Pseudomonadati</taxon>
        <taxon>Pseudomonadota</taxon>
        <taxon>Alphaproteobacteria</taxon>
        <taxon>Rhodobacterales</taxon>
        <taxon>Paracoccaceae</taxon>
        <taxon>Arenibacterium</taxon>
    </lineage>
</organism>
<dbReference type="PANTHER" id="PTHR33990:SF4">
    <property type="entry name" value="PHNB-LIKE DOMAIN-CONTAINING PROTEIN"/>
    <property type="match status" value="1"/>
</dbReference>
<dbReference type="PANTHER" id="PTHR33990">
    <property type="entry name" value="PROTEIN YJDN-RELATED"/>
    <property type="match status" value="1"/>
</dbReference>
<dbReference type="PIRSF" id="PIRSF021700">
    <property type="entry name" value="3_dmu_93_MTrfase"/>
    <property type="match status" value="1"/>
</dbReference>
<evidence type="ECO:0000259" key="1">
    <source>
        <dbReference type="Pfam" id="PF06983"/>
    </source>
</evidence>
<dbReference type="InterPro" id="IPR009725">
    <property type="entry name" value="3_dmu_93_MTrfase"/>
</dbReference>
<comment type="caution">
    <text evidence="2">The sequence shown here is derived from an EMBL/GenBank/DDBJ whole genome shotgun (WGS) entry which is preliminary data.</text>
</comment>
<protein>
    <submittedName>
        <fullName evidence="2">VOC family protein</fullName>
    </submittedName>
</protein>
<gene>
    <name evidence="2" type="ORF">FGK64_14585</name>
</gene>
<dbReference type="Proteomes" id="UP001191082">
    <property type="component" value="Unassembled WGS sequence"/>
</dbReference>